<dbReference type="EMBL" id="JASJUT010000001">
    <property type="protein sequence ID" value="MDK2594083.1"/>
    <property type="molecule type" value="Genomic_DNA"/>
</dbReference>
<feature type="domain" description="VOC" evidence="4">
    <location>
        <begin position="2"/>
        <end position="118"/>
    </location>
</feature>
<reference evidence="5 6" key="1">
    <citation type="submission" date="2023-05" db="EMBL/GenBank/DDBJ databases">
        <title>Pseudoalteromonas ardens sp. nov., Pseudoalteromonas obscura sp. nov., and Pseudoalteromonas umbrosa sp. nov., isolated from the coral Montipora capitata.</title>
        <authorList>
            <person name="Thomas E.M."/>
            <person name="Smith E.M."/>
            <person name="Papke E."/>
            <person name="Shlafstein M.D."/>
            <person name="Oline D.K."/>
            <person name="Videau P."/>
            <person name="Saw J.H."/>
            <person name="Strangman W.K."/>
            <person name="Ushijima B."/>
        </authorList>
    </citation>
    <scope>NUCLEOTIDE SEQUENCE [LARGE SCALE GENOMIC DNA]</scope>
    <source>
        <strain evidence="5 6">P94</strain>
    </source>
</reference>
<dbReference type="PROSITE" id="PS51819">
    <property type="entry name" value="VOC"/>
    <property type="match status" value="1"/>
</dbReference>
<gene>
    <name evidence="5" type="ORF">QNM18_03235</name>
</gene>
<protein>
    <recommendedName>
        <fullName evidence="2">Bleomycin resistance protein</fullName>
    </recommendedName>
</protein>
<dbReference type="InterPro" id="IPR000335">
    <property type="entry name" value="Bleomycin-R"/>
</dbReference>
<sequence>MALRSIIPIIRSFDEHVAHAFYLEFLGFKLDWKHQFETDLPVYMQISKDNCILHISEHYGDASPGTSIRIECDDLKSYHTQLTAKQFKHARPGISEQPWGIEMAISDPFGNKLIFFQSN</sequence>
<proteinExistence type="inferred from homology"/>
<evidence type="ECO:0000256" key="1">
    <source>
        <dbReference type="ARBA" id="ARBA00011051"/>
    </source>
</evidence>
<name>A0ABT7EFM1_9GAMM</name>
<dbReference type="Gene3D" id="3.10.180.10">
    <property type="entry name" value="2,3-Dihydroxybiphenyl 1,2-Dioxygenase, domain 1"/>
    <property type="match status" value="1"/>
</dbReference>
<dbReference type="InterPro" id="IPR037523">
    <property type="entry name" value="VOC_core"/>
</dbReference>
<evidence type="ECO:0000256" key="3">
    <source>
        <dbReference type="ARBA" id="ARBA00023251"/>
    </source>
</evidence>
<accession>A0ABT7EFM1</accession>
<evidence type="ECO:0000313" key="5">
    <source>
        <dbReference type="EMBL" id="MDK2594083.1"/>
    </source>
</evidence>
<organism evidence="5 6">
    <name type="scientific">Pseudoalteromonas obscura</name>
    <dbReference type="NCBI Taxonomy" id="3048491"/>
    <lineage>
        <taxon>Bacteria</taxon>
        <taxon>Pseudomonadati</taxon>
        <taxon>Pseudomonadota</taxon>
        <taxon>Gammaproteobacteria</taxon>
        <taxon>Alteromonadales</taxon>
        <taxon>Pseudoalteromonadaceae</taxon>
        <taxon>Pseudoalteromonas</taxon>
    </lineage>
</organism>
<dbReference type="Pfam" id="PF19581">
    <property type="entry name" value="Glyoxalase_7"/>
    <property type="match status" value="1"/>
</dbReference>
<evidence type="ECO:0000313" key="6">
    <source>
        <dbReference type="Proteomes" id="UP001231915"/>
    </source>
</evidence>
<dbReference type="Proteomes" id="UP001231915">
    <property type="component" value="Unassembled WGS sequence"/>
</dbReference>
<dbReference type="SUPFAM" id="SSF54593">
    <property type="entry name" value="Glyoxalase/Bleomycin resistance protein/Dihydroxybiphenyl dioxygenase"/>
    <property type="match status" value="1"/>
</dbReference>
<dbReference type="InterPro" id="IPR029068">
    <property type="entry name" value="Glyas_Bleomycin-R_OHBP_Dase"/>
</dbReference>
<keyword evidence="3" id="KW-0046">Antibiotic resistance</keyword>
<comment type="similarity">
    <text evidence="1">Belongs to the bleomycin resistance protein family.</text>
</comment>
<evidence type="ECO:0000256" key="2">
    <source>
        <dbReference type="ARBA" id="ARBA00021572"/>
    </source>
</evidence>
<dbReference type="RefSeq" id="WP_284136325.1">
    <property type="nucleotide sequence ID" value="NZ_JASJUT010000001.1"/>
</dbReference>
<comment type="caution">
    <text evidence="5">The sequence shown here is derived from an EMBL/GenBank/DDBJ whole genome shotgun (WGS) entry which is preliminary data.</text>
</comment>
<keyword evidence="6" id="KW-1185">Reference proteome</keyword>
<evidence type="ECO:0000259" key="4">
    <source>
        <dbReference type="PROSITE" id="PS51819"/>
    </source>
</evidence>